<organism evidence="9 10">
    <name type="scientific">Bradyrhizobium guangzhouense</name>
    <dbReference type="NCBI Taxonomy" id="1325095"/>
    <lineage>
        <taxon>Bacteria</taxon>
        <taxon>Pseudomonadati</taxon>
        <taxon>Pseudomonadota</taxon>
        <taxon>Alphaproteobacteria</taxon>
        <taxon>Hyphomicrobiales</taxon>
        <taxon>Nitrobacteraceae</taxon>
        <taxon>Bradyrhizobium</taxon>
    </lineage>
</organism>
<keyword evidence="5" id="KW-0560">Oxidoreductase</keyword>
<evidence type="ECO:0000256" key="4">
    <source>
        <dbReference type="ARBA" id="ARBA00022827"/>
    </source>
</evidence>
<feature type="domain" description="FAD dependent oxidoreductase" evidence="7">
    <location>
        <begin position="17"/>
        <end position="225"/>
    </location>
</feature>
<keyword evidence="6" id="KW-0812">Transmembrane</keyword>
<dbReference type="Proteomes" id="UP000288972">
    <property type="component" value="Chromosome"/>
</dbReference>
<dbReference type="InterPro" id="IPR036188">
    <property type="entry name" value="FAD/NAD-bd_sf"/>
</dbReference>
<gene>
    <name evidence="9" type="ORF">XH91_27650</name>
</gene>
<proteinExistence type="inferred from homology"/>
<evidence type="ECO:0000256" key="3">
    <source>
        <dbReference type="ARBA" id="ARBA00022630"/>
    </source>
</evidence>
<keyword evidence="3" id="KW-0285">Flavoprotein</keyword>
<dbReference type="InterPro" id="IPR006076">
    <property type="entry name" value="FAD-dep_OxRdtase"/>
</dbReference>
<evidence type="ECO:0000256" key="6">
    <source>
        <dbReference type="SAM" id="Phobius"/>
    </source>
</evidence>
<feature type="transmembrane region" description="Helical" evidence="6">
    <location>
        <begin position="17"/>
        <end position="34"/>
    </location>
</feature>
<sequence length="522" mass="57526">MILSIDQIDLARLSPEVVIIGGGAVGLLAAVYLASRNIRVLVLEAGPEQLDQDSQAIFHAAVSRGRKHAGLHQGRFRALGGTTNFWGGQLVRFDHTVFAGRPWLGDAAWPIQLEDIEPFYSECESLLGLPDGLSDDLSVIEQLQTPPEYRDDDLEYFYTRWLTEKNFRFRFARFLESNANITVVTNAPVTSLRIGVNREVTAVTVGCGPKAVDVAARVLVLANGTVEMIRLLQHQTTDGHAPPWAANPWLGRGFMDHLEGTIASIVPLDKKLFRGLFDNVFLQGMKLQPRLRLSEARQLQDQLLGAAIHVKFEAQEHVQNAKIFLAGLLKGRLSNPERITSEIWAAARLGFPMAWHYLVNQRIWSPMSGNIQLRVMMEQVPLPTSTVTLSEASDKLGMRIPQLSWAVASEKEVKTIQAAAQFAKTYFESRGIAKVTIPEQILAGGPELLAAFVDTFHHMGGARMSTSESDGVVDPMCRVFGCDNLYVMGAAVFPVSGFANPTFTAMALALRTAEAIARQVQR</sequence>
<dbReference type="PANTHER" id="PTHR42784">
    <property type="entry name" value="PYRANOSE 2-OXIDASE"/>
    <property type="match status" value="1"/>
</dbReference>
<evidence type="ECO:0000259" key="8">
    <source>
        <dbReference type="Pfam" id="PF05199"/>
    </source>
</evidence>
<dbReference type="PANTHER" id="PTHR42784:SF1">
    <property type="entry name" value="PYRANOSE 2-OXIDASE"/>
    <property type="match status" value="1"/>
</dbReference>
<keyword evidence="4" id="KW-0274">FAD</keyword>
<protein>
    <recommendedName>
        <fullName evidence="11">GMC family oxidoreductase</fullName>
    </recommendedName>
</protein>
<keyword evidence="6" id="KW-0472">Membrane</keyword>
<comment type="cofactor">
    <cofactor evidence="1">
        <name>FAD</name>
        <dbReference type="ChEBI" id="CHEBI:57692"/>
    </cofactor>
</comment>
<keyword evidence="6" id="KW-1133">Transmembrane helix</keyword>
<dbReference type="RefSeq" id="WP_128953514.1">
    <property type="nucleotide sequence ID" value="NZ_CP030053.1"/>
</dbReference>
<evidence type="ECO:0000256" key="2">
    <source>
        <dbReference type="ARBA" id="ARBA00010790"/>
    </source>
</evidence>
<dbReference type="Pfam" id="PF05199">
    <property type="entry name" value="GMC_oxred_C"/>
    <property type="match status" value="1"/>
</dbReference>
<evidence type="ECO:0000313" key="9">
    <source>
        <dbReference type="EMBL" id="QAU48755.1"/>
    </source>
</evidence>
<dbReference type="PRINTS" id="PR00420">
    <property type="entry name" value="RNGMNOXGNASE"/>
</dbReference>
<dbReference type="InterPro" id="IPR007867">
    <property type="entry name" value="GMC_OxRtase_C"/>
</dbReference>
<accession>A0AAE5X522</accession>
<evidence type="ECO:0000259" key="7">
    <source>
        <dbReference type="Pfam" id="PF01266"/>
    </source>
</evidence>
<dbReference type="EMBL" id="CP030053">
    <property type="protein sequence ID" value="QAU48755.1"/>
    <property type="molecule type" value="Genomic_DNA"/>
</dbReference>
<dbReference type="AlphaFoldDB" id="A0AAE5X522"/>
<dbReference type="SUPFAM" id="SSF51905">
    <property type="entry name" value="FAD/NAD(P)-binding domain"/>
    <property type="match status" value="1"/>
</dbReference>
<evidence type="ECO:0008006" key="11">
    <source>
        <dbReference type="Google" id="ProtNLM"/>
    </source>
</evidence>
<feature type="domain" description="Glucose-methanol-choline oxidoreductase C-terminal" evidence="8">
    <location>
        <begin position="381"/>
        <end position="509"/>
    </location>
</feature>
<dbReference type="Pfam" id="PF01266">
    <property type="entry name" value="DAO"/>
    <property type="match status" value="1"/>
</dbReference>
<dbReference type="InterPro" id="IPR051473">
    <property type="entry name" value="P2Ox-like"/>
</dbReference>
<evidence type="ECO:0000313" key="10">
    <source>
        <dbReference type="Proteomes" id="UP000288972"/>
    </source>
</evidence>
<reference evidence="9 10" key="1">
    <citation type="submission" date="2018-06" db="EMBL/GenBank/DDBJ databases">
        <title>Comparative genomics of rhizobia nodulating Arachis hypogaea in China.</title>
        <authorList>
            <person name="Li Y."/>
        </authorList>
    </citation>
    <scope>NUCLEOTIDE SEQUENCE [LARGE SCALE GENOMIC DNA]</scope>
    <source>
        <strain evidence="9 10">CCBAU 51670</strain>
    </source>
</reference>
<evidence type="ECO:0000256" key="5">
    <source>
        <dbReference type="ARBA" id="ARBA00023002"/>
    </source>
</evidence>
<name>A0AAE5X522_9BRAD</name>
<comment type="similarity">
    <text evidence="2">Belongs to the GMC oxidoreductase family.</text>
</comment>
<evidence type="ECO:0000256" key="1">
    <source>
        <dbReference type="ARBA" id="ARBA00001974"/>
    </source>
</evidence>
<dbReference type="GO" id="GO:0016614">
    <property type="term" value="F:oxidoreductase activity, acting on CH-OH group of donors"/>
    <property type="evidence" value="ECO:0007669"/>
    <property type="project" value="InterPro"/>
</dbReference>
<dbReference type="KEGG" id="bgz:XH91_27650"/>
<dbReference type="Gene3D" id="3.50.50.60">
    <property type="entry name" value="FAD/NAD(P)-binding domain"/>
    <property type="match status" value="2"/>
</dbReference>